<gene>
    <name evidence="1" type="ORF">LCGC14_2021780</name>
</gene>
<name>A0A0F9HAN6_9ZZZZ</name>
<reference evidence="1" key="1">
    <citation type="journal article" date="2015" name="Nature">
        <title>Complex archaea that bridge the gap between prokaryotes and eukaryotes.</title>
        <authorList>
            <person name="Spang A."/>
            <person name="Saw J.H."/>
            <person name="Jorgensen S.L."/>
            <person name="Zaremba-Niedzwiedzka K."/>
            <person name="Martijn J."/>
            <person name="Lind A.E."/>
            <person name="van Eijk R."/>
            <person name="Schleper C."/>
            <person name="Guy L."/>
            <person name="Ettema T.J."/>
        </authorList>
    </citation>
    <scope>NUCLEOTIDE SEQUENCE</scope>
</reference>
<sequence length="73" mass="7928">MVDCVFVSVPASCLWQGESCRATESHLLDCATNHRRLRLAEGGRALLLEIFQRTVLDTGRVKGVSGQAGRVEG</sequence>
<comment type="caution">
    <text evidence="1">The sequence shown here is derived from an EMBL/GenBank/DDBJ whole genome shotgun (WGS) entry which is preliminary data.</text>
</comment>
<accession>A0A0F9HAN6</accession>
<proteinExistence type="predicted"/>
<evidence type="ECO:0000313" key="1">
    <source>
        <dbReference type="EMBL" id="KKL78745.1"/>
    </source>
</evidence>
<dbReference type="AlphaFoldDB" id="A0A0F9HAN6"/>
<organism evidence="1">
    <name type="scientific">marine sediment metagenome</name>
    <dbReference type="NCBI Taxonomy" id="412755"/>
    <lineage>
        <taxon>unclassified sequences</taxon>
        <taxon>metagenomes</taxon>
        <taxon>ecological metagenomes</taxon>
    </lineage>
</organism>
<protein>
    <submittedName>
        <fullName evidence="1">Uncharacterized protein</fullName>
    </submittedName>
</protein>
<dbReference type="EMBL" id="LAZR01023363">
    <property type="protein sequence ID" value="KKL78745.1"/>
    <property type="molecule type" value="Genomic_DNA"/>
</dbReference>